<dbReference type="EMBL" id="JAKMXF010000133">
    <property type="protein sequence ID" value="KAI6656719.1"/>
    <property type="molecule type" value="Genomic_DNA"/>
</dbReference>
<evidence type="ECO:0000259" key="3">
    <source>
        <dbReference type="PROSITE" id="PS50222"/>
    </source>
</evidence>
<dbReference type="PANTHER" id="PTHR23048">
    <property type="entry name" value="MYOSIN LIGHT CHAIN 1, 3"/>
    <property type="match status" value="1"/>
</dbReference>
<protein>
    <submittedName>
        <fullName evidence="4">Calmodulin-A-like isoform X1</fullName>
    </submittedName>
</protein>
<dbReference type="Proteomes" id="UP001165289">
    <property type="component" value="Unassembled WGS sequence"/>
</dbReference>
<evidence type="ECO:0000313" key="5">
    <source>
        <dbReference type="Proteomes" id="UP001165289"/>
    </source>
</evidence>
<accession>A0AAV7K865</accession>
<dbReference type="Gene3D" id="1.10.238.10">
    <property type="entry name" value="EF-hand"/>
    <property type="match status" value="2"/>
</dbReference>
<reference evidence="4 5" key="1">
    <citation type="journal article" date="2023" name="BMC Biol.">
        <title>The compact genome of the sponge Oopsacas minuta (Hexactinellida) is lacking key metazoan core genes.</title>
        <authorList>
            <person name="Santini S."/>
            <person name="Schenkelaars Q."/>
            <person name="Jourda C."/>
            <person name="Duchesne M."/>
            <person name="Belahbib H."/>
            <person name="Rocher C."/>
            <person name="Selva M."/>
            <person name="Riesgo A."/>
            <person name="Vervoort M."/>
            <person name="Leys S.P."/>
            <person name="Kodjabachian L."/>
            <person name="Le Bivic A."/>
            <person name="Borchiellini C."/>
            <person name="Claverie J.M."/>
            <person name="Renard E."/>
        </authorList>
    </citation>
    <scope>NUCLEOTIDE SEQUENCE [LARGE SCALE GENOMIC DNA]</scope>
    <source>
        <strain evidence="4">SPO-2</strain>
    </source>
</reference>
<dbReference type="InterPro" id="IPR050230">
    <property type="entry name" value="CALM/Myosin/TropC-like"/>
</dbReference>
<organism evidence="4 5">
    <name type="scientific">Oopsacas minuta</name>
    <dbReference type="NCBI Taxonomy" id="111878"/>
    <lineage>
        <taxon>Eukaryota</taxon>
        <taxon>Metazoa</taxon>
        <taxon>Porifera</taxon>
        <taxon>Hexactinellida</taxon>
        <taxon>Hexasterophora</taxon>
        <taxon>Lyssacinosida</taxon>
        <taxon>Leucopsacidae</taxon>
        <taxon>Oopsacas</taxon>
    </lineage>
</organism>
<feature type="domain" description="EF-hand" evidence="3">
    <location>
        <begin position="11"/>
        <end position="46"/>
    </location>
</feature>
<proteinExistence type="predicted"/>
<dbReference type="Pfam" id="PF13499">
    <property type="entry name" value="EF-hand_7"/>
    <property type="match status" value="2"/>
</dbReference>
<dbReference type="GO" id="GO:0005509">
    <property type="term" value="F:calcium ion binding"/>
    <property type="evidence" value="ECO:0007669"/>
    <property type="project" value="InterPro"/>
</dbReference>
<dbReference type="PROSITE" id="PS50222">
    <property type="entry name" value="EF_HAND_2"/>
    <property type="match status" value="4"/>
</dbReference>
<dbReference type="AlphaFoldDB" id="A0AAV7K865"/>
<feature type="domain" description="EF-hand" evidence="3">
    <location>
        <begin position="47"/>
        <end position="82"/>
    </location>
</feature>
<dbReference type="FunFam" id="1.10.238.10:FF:000178">
    <property type="entry name" value="Calmodulin-2 A"/>
    <property type="match status" value="2"/>
</dbReference>
<evidence type="ECO:0000256" key="2">
    <source>
        <dbReference type="ARBA" id="ARBA00022837"/>
    </source>
</evidence>
<dbReference type="GO" id="GO:0016460">
    <property type="term" value="C:myosin II complex"/>
    <property type="evidence" value="ECO:0007669"/>
    <property type="project" value="TreeGrafter"/>
</dbReference>
<dbReference type="SMART" id="SM00054">
    <property type="entry name" value="EFh"/>
    <property type="match status" value="4"/>
</dbReference>
<keyword evidence="2" id="KW-0106">Calcium</keyword>
<sequence length="159" mass="18394">MAGKSEGASAERIKELSDMFKSFDKDGDGRITFLELKEALESIGDYKSEKDIRDMINEVDQDKNGTIEFNEFAIYFDKNIKEMQARRDEMELTFNTFDIDGDGFITFKELTTVFSSMGEDMSEQSVKDMITKVDLNHDGKLDFNEFTKLWKKLNTEDDN</sequence>
<dbReference type="SUPFAM" id="SSF47473">
    <property type="entry name" value="EF-hand"/>
    <property type="match status" value="1"/>
</dbReference>
<name>A0AAV7K865_9METZ</name>
<dbReference type="PANTHER" id="PTHR23048:SF0">
    <property type="entry name" value="CALMODULIN LIKE 3"/>
    <property type="match status" value="1"/>
</dbReference>
<gene>
    <name evidence="4" type="ORF">LOD99_16023</name>
</gene>
<evidence type="ECO:0000256" key="1">
    <source>
        <dbReference type="ARBA" id="ARBA00022737"/>
    </source>
</evidence>
<dbReference type="InterPro" id="IPR002048">
    <property type="entry name" value="EF_hand_dom"/>
</dbReference>
<feature type="domain" description="EF-hand" evidence="3">
    <location>
        <begin position="121"/>
        <end position="156"/>
    </location>
</feature>
<keyword evidence="5" id="KW-1185">Reference proteome</keyword>
<keyword evidence="1" id="KW-0677">Repeat</keyword>
<comment type="caution">
    <text evidence="4">The sequence shown here is derived from an EMBL/GenBank/DDBJ whole genome shotgun (WGS) entry which is preliminary data.</text>
</comment>
<dbReference type="PROSITE" id="PS00018">
    <property type="entry name" value="EF_HAND_1"/>
    <property type="match status" value="4"/>
</dbReference>
<dbReference type="InterPro" id="IPR011992">
    <property type="entry name" value="EF-hand-dom_pair"/>
</dbReference>
<evidence type="ECO:0000313" key="4">
    <source>
        <dbReference type="EMBL" id="KAI6656719.1"/>
    </source>
</evidence>
<feature type="domain" description="EF-hand" evidence="3">
    <location>
        <begin position="85"/>
        <end position="120"/>
    </location>
</feature>
<dbReference type="InterPro" id="IPR018247">
    <property type="entry name" value="EF_Hand_1_Ca_BS"/>
</dbReference>